<feature type="region of interest" description="Disordered" evidence="1">
    <location>
        <begin position="11"/>
        <end position="31"/>
    </location>
</feature>
<reference evidence="3" key="1">
    <citation type="submission" date="2022-12" db="EMBL/GenBank/DDBJ databases">
        <authorList>
            <person name="Krivoruchko A.V."/>
            <person name="Elkin A."/>
        </authorList>
    </citation>
    <scope>NUCLEOTIDE SEQUENCE</scope>
    <source>
        <strain evidence="3">IEGM 1391</strain>
    </source>
</reference>
<dbReference type="Proteomes" id="UP001081071">
    <property type="component" value="Unassembled WGS sequence"/>
</dbReference>
<feature type="compositionally biased region" description="Acidic residues" evidence="1">
    <location>
        <begin position="266"/>
        <end position="277"/>
    </location>
</feature>
<evidence type="ECO:0000259" key="2">
    <source>
        <dbReference type="Pfam" id="PF03551"/>
    </source>
</evidence>
<name>A0ABT4MBE2_9NOCA</name>
<evidence type="ECO:0000256" key="1">
    <source>
        <dbReference type="SAM" id="MobiDB-lite"/>
    </source>
</evidence>
<dbReference type="Gene3D" id="1.10.10.10">
    <property type="entry name" value="Winged helix-like DNA-binding domain superfamily/Winged helix DNA-binding domain"/>
    <property type="match status" value="1"/>
</dbReference>
<evidence type="ECO:0000313" key="3">
    <source>
        <dbReference type="EMBL" id="MCZ4518294.1"/>
    </source>
</evidence>
<feature type="compositionally biased region" description="Gly residues" evidence="1">
    <location>
        <begin position="89"/>
        <end position="100"/>
    </location>
</feature>
<organism evidence="3 4">
    <name type="scientific">Rhodococcus ruber</name>
    <dbReference type="NCBI Taxonomy" id="1830"/>
    <lineage>
        <taxon>Bacteria</taxon>
        <taxon>Bacillati</taxon>
        <taxon>Actinomycetota</taxon>
        <taxon>Actinomycetes</taxon>
        <taxon>Mycobacteriales</taxon>
        <taxon>Nocardiaceae</taxon>
        <taxon>Rhodococcus</taxon>
    </lineage>
</organism>
<dbReference type="PANTHER" id="PTHR43252">
    <property type="entry name" value="TRANSCRIPTIONAL REGULATOR YQJI"/>
    <property type="match status" value="1"/>
</dbReference>
<feature type="region of interest" description="Disordered" evidence="1">
    <location>
        <begin position="258"/>
        <end position="277"/>
    </location>
</feature>
<dbReference type="InterPro" id="IPR005149">
    <property type="entry name" value="Tscrpt_reg_PadR_N"/>
</dbReference>
<proteinExistence type="predicted"/>
<gene>
    <name evidence="3" type="ORF">O4220_07165</name>
</gene>
<dbReference type="EMBL" id="JAPWIJ010000003">
    <property type="protein sequence ID" value="MCZ4518294.1"/>
    <property type="molecule type" value="Genomic_DNA"/>
</dbReference>
<protein>
    <submittedName>
        <fullName evidence="3">PadR family transcriptional regulator</fullName>
    </submittedName>
</protein>
<dbReference type="Pfam" id="PF03551">
    <property type="entry name" value="PadR"/>
    <property type="match status" value="1"/>
</dbReference>
<sequence length="277" mass="29438">MNYAFEGFAHEFGRRGGPRMGPFAGSGGGRAHMRGAPFQMWVAQTDDDVPVDEGGHRERGRGKRGHGDRGRRGAGGGFGRGRESMRPGFGAGGFGAGGFGPNADFGRGRGRGGRGRRGDVRAAILLLLEERPMHGYELIQQIADKSNGTWKPSPGSIYPALSQLEDEGLVLIDKVAGRKTAALTDEGRSHIEQHREDLGSPWDDVADSVGFDARDLRALIGQLMGAAGQVAGVGTPRQVELAADILVEARKSMYRILAEDGPHDAEPDETVDAPDAT</sequence>
<accession>A0ABT4MBE2</accession>
<feature type="domain" description="Transcription regulator PadR N-terminal" evidence="2">
    <location>
        <begin position="124"/>
        <end position="192"/>
    </location>
</feature>
<dbReference type="InterPro" id="IPR036388">
    <property type="entry name" value="WH-like_DNA-bd_sf"/>
</dbReference>
<feature type="region of interest" description="Disordered" evidence="1">
    <location>
        <begin position="47"/>
        <end position="116"/>
    </location>
</feature>
<evidence type="ECO:0000313" key="4">
    <source>
        <dbReference type="Proteomes" id="UP001081071"/>
    </source>
</evidence>
<dbReference type="PANTHER" id="PTHR43252:SF2">
    <property type="entry name" value="TRANSCRIPTION REGULATOR, PADR-LIKE FAMILY"/>
    <property type="match status" value="1"/>
</dbReference>
<keyword evidence="4" id="KW-1185">Reference proteome</keyword>
<dbReference type="SUPFAM" id="SSF46785">
    <property type="entry name" value="Winged helix' DNA-binding domain"/>
    <property type="match status" value="1"/>
</dbReference>
<dbReference type="InterPro" id="IPR036390">
    <property type="entry name" value="WH_DNA-bd_sf"/>
</dbReference>
<comment type="caution">
    <text evidence="3">The sequence shown here is derived from an EMBL/GenBank/DDBJ whole genome shotgun (WGS) entry which is preliminary data.</text>
</comment>